<dbReference type="InterPro" id="IPR050748">
    <property type="entry name" value="Glycosyltrans_8_dom-fam"/>
</dbReference>
<evidence type="ECO:0000256" key="2">
    <source>
        <dbReference type="ARBA" id="ARBA00022679"/>
    </source>
</evidence>
<dbReference type="RefSeq" id="WP_283433288.1">
    <property type="nucleotide sequence ID" value="NZ_FXUG01000007.1"/>
</dbReference>
<name>A0ABY1Q7F8_9BACT</name>
<reference evidence="4 5" key="1">
    <citation type="submission" date="2017-05" db="EMBL/GenBank/DDBJ databases">
        <authorList>
            <person name="Varghese N."/>
            <person name="Submissions S."/>
        </authorList>
    </citation>
    <scope>NUCLEOTIDE SEQUENCE [LARGE SCALE GENOMIC DNA]</scope>
    <source>
        <strain evidence="4 5">DSM 25457</strain>
    </source>
</reference>
<proteinExistence type="predicted"/>
<dbReference type="PANTHER" id="PTHR13778:SF47">
    <property type="entry name" value="LIPOPOLYSACCHARIDE 1,3-GALACTOSYLTRANSFERASE"/>
    <property type="match status" value="1"/>
</dbReference>
<dbReference type="InterPro" id="IPR002495">
    <property type="entry name" value="Glyco_trans_8"/>
</dbReference>
<keyword evidence="1" id="KW-0328">Glycosyltransferase</keyword>
<keyword evidence="2" id="KW-0808">Transferase</keyword>
<dbReference type="Gene3D" id="3.90.550.10">
    <property type="entry name" value="Spore Coat Polysaccharide Biosynthesis Protein SpsA, Chain A"/>
    <property type="match status" value="1"/>
</dbReference>
<dbReference type="PANTHER" id="PTHR13778">
    <property type="entry name" value="GLYCOSYLTRANSFERASE 8 DOMAIN-CONTAINING PROTEIN"/>
    <property type="match status" value="1"/>
</dbReference>
<evidence type="ECO:0000313" key="4">
    <source>
        <dbReference type="EMBL" id="SMP62056.1"/>
    </source>
</evidence>
<dbReference type="SUPFAM" id="SSF53448">
    <property type="entry name" value="Nucleotide-diphospho-sugar transferases"/>
    <property type="match status" value="1"/>
</dbReference>
<dbReference type="CDD" id="cd04194">
    <property type="entry name" value="GT8_A4GalT_like"/>
    <property type="match status" value="1"/>
</dbReference>
<evidence type="ECO:0000313" key="5">
    <source>
        <dbReference type="Proteomes" id="UP001158067"/>
    </source>
</evidence>
<organism evidence="4 5">
    <name type="scientific">Neorhodopirellula lusitana</name>
    <dbReference type="NCBI Taxonomy" id="445327"/>
    <lineage>
        <taxon>Bacteria</taxon>
        <taxon>Pseudomonadati</taxon>
        <taxon>Planctomycetota</taxon>
        <taxon>Planctomycetia</taxon>
        <taxon>Pirellulales</taxon>
        <taxon>Pirellulaceae</taxon>
        <taxon>Neorhodopirellula</taxon>
    </lineage>
</organism>
<gene>
    <name evidence="4" type="ORF">SAMN06265222_107220</name>
</gene>
<dbReference type="EMBL" id="FXUG01000007">
    <property type="protein sequence ID" value="SMP62056.1"/>
    <property type="molecule type" value="Genomic_DNA"/>
</dbReference>
<keyword evidence="3" id="KW-0479">Metal-binding</keyword>
<sequence>MSESLSVAICCDESFAVHGAIALLSARSHIPQHTSLRCYIVDTGLSQESRCRFARALCASNIELHWISPDRDALKRLPLPDGSWLNQSTYARLFLAELLTHREKRVIYLDCDTLATADLTPLWRESLSGSVLGACIAPTQKQVSAVDSREVLTRLGMTMESPYFNAGVLVIDIAKWNTLAITKQAILLISENGKQLTYADQDALNVVLMDQWKSLDPSWNVASSCFTTKTPEVENQVAHTSILHFTGVKPGSPNCKHPHRNIYYKTLGRSTWFTHKEFLFWRINLAFRSMTYDAKQVVRCVCFRTARLLGLSHNA</sequence>
<dbReference type="InterPro" id="IPR029044">
    <property type="entry name" value="Nucleotide-diphossugar_trans"/>
</dbReference>
<evidence type="ECO:0000256" key="3">
    <source>
        <dbReference type="ARBA" id="ARBA00022723"/>
    </source>
</evidence>
<keyword evidence="5" id="KW-1185">Reference proteome</keyword>
<dbReference type="Proteomes" id="UP001158067">
    <property type="component" value="Unassembled WGS sequence"/>
</dbReference>
<accession>A0ABY1Q7F8</accession>
<protein>
    <submittedName>
        <fullName evidence="4">Lipopolysaccharide biosynthesis protein, LPS:glycosyltransferase</fullName>
    </submittedName>
</protein>
<evidence type="ECO:0000256" key="1">
    <source>
        <dbReference type="ARBA" id="ARBA00022676"/>
    </source>
</evidence>
<dbReference type="Pfam" id="PF01501">
    <property type="entry name" value="Glyco_transf_8"/>
    <property type="match status" value="1"/>
</dbReference>
<comment type="caution">
    <text evidence="4">The sequence shown here is derived from an EMBL/GenBank/DDBJ whole genome shotgun (WGS) entry which is preliminary data.</text>
</comment>